<protein>
    <submittedName>
        <fullName evidence="1">DUF1150 domain-containing protein</fullName>
    </submittedName>
</protein>
<reference evidence="1" key="1">
    <citation type="submission" date="2022-11" db="EMBL/GenBank/DDBJ databases">
        <title>Biodiversity and phylogenetic relationships of bacteria.</title>
        <authorList>
            <person name="Machado R.A.R."/>
            <person name="Bhat A."/>
            <person name="Loulou A."/>
            <person name="Kallel S."/>
        </authorList>
    </citation>
    <scope>NUCLEOTIDE SEQUENCE</scope>
    <source>
        <strain evidence="1">K-TC2</strain>
    </source>
</reference>
<keyword evidence="2" id="KW-1185">Reference proteome</keyword>
<dbReference type="RefSeq" id="WP_266336730.1">
    <property type="nucleotide sequence ID" value="NZ_JAPKNK010000001.1"/>
</dbReference>
<name>A0A9X3DY23_9HYPH</name>
<organism evidence="1 2">
    <name type="scientific">Kaistia nematophila</name>
    <dbReference type="NCBI Taxonomy" id="2994654"/>
    <lineage>
        <taxon>Bacteria</taxon>
        <taxon>Pseudomonadati</taxon>
        <taxon>Pseudomonadota</taxon>
        <taxon>Alphaproteobacteria</taxon>
        <taxon>Hyphomicrobiales</taxon>
        <taxon>Kaistiaceae</taxon>
        <taxon>Kaistia</taxon>
    </lineage>
</organism>
<dbReference type="AlphaFoldDB" id="A0A9X3DY23"/>
<evidence type="ECO:0000313" key="2">
    <source>
        <dbReference type="Proteomes" id="UP001144805"/>
    </source>
</evidence>
<sequence length="83" mass="8911">MSATRFAISPESLAGLGNGQIAYVKAVKSENIRDLFPDAPEIAAGQKFWALLDARGTPLMISDSRDAVVMNAHENDLEAVSLH</sequence>
<dbReference type="InterPro" id="IPR009531">
    <property type="entry name" value="DUF1150"/>
</dbReference>
<comment type="caution">
    <text evidence="1">The sequence shown here is derived from an EMBL/GenBank/DDBJ whole genome shotgun (WGS) entry which is preliminary data.</text>
</comment>
<dbReference type="Pfam" id="PF06620">
    <property type="entry name" value="DUF1150"/>
    <property type="match status" value="1"/>
</dbReference>
<evidence type="ECO:0000313" key="1">
    <source>
        <dbReference type="EMBL" id="MCX5567749.1"/>
    </source>
</evidence>
<dbReference type="EMBL" id="JAPKNK010000001">
    <property type="protein sequence ID" value="MCX5567749.1"/>
    <property type="molecule type" value="Genomic_DNA"/>
</dbReference>
<accession>A0A9X3DY23</accession>
<dbReference type="Proteomes" id="UP001144805">
    <property type="component" value="Unassembled WGS sequence"/>
</dbReference>
<gene>
    <name evidence="1" type="ORF">OSH07_00940</name>
</gene>
<proteinExistence type="predicted"/>